<protein>
    <submittedName>
        <fullName evidence="1">Uncharacterized protein</fullName>
    </submittedName>
</protein>
<dbReference type="OrthoDB" id="849747at2"/>
<organism evidence="1 2">
    <name type="scientific">Pontibacter oryzae</name>
    <dbReference type="NCBI Taxonomy" id="2304593"/>
    <lineage>
        <taxon>Bacteria</taxon>
        <taxon>Pseudomonadati</taxon>
        <taxon>Bacteroidota</taxon>
        <taxon>Cytophagia</taxon>
        <taxon>Cytophagales</taxon>
        <taxon>Hymenobacteraceae</taxon>
        <taxon>Pontibacter</taxon>
    </lineage>
</organism>
<dbReference type="AlphaFoldDB" id="A0A399S5H0"/>
<reference evidence="2" key="1">
    <citation type="submission" date="2018-08" db="EMBL/GenBank/DDBJ databases">
        <title>Mucilaginibacter sp. MYSH2.</title>
        <authorList>
            <person name="Seo T."/>
        </authorList>
    </citation>
    <scope>NUCLEOTIDE SEQUENCE [LARGE SCALE GENOMIC DNA]</scope>
    <source>
        <strain evidence="2">KIRAN</strain>
    </source>
</reference>
<accession>A0A399S5H0</accession>
<keyword evidence="2" id="KW-1185">Reference proteome</keyword>
<evidence type="ECO:0000313" key="2">
    <source>
        <dbReference type="Proteomes" id="UP000266005"/>
    </source>
</evidence>
<sequence>MEPAKTHEYHLPAGMFGGKRVLRLSPDMLSYGRGNAGQELYAKVRKDEIADIRHSVQWIIWYRFYVGCKFKIDVKTTEGNIIRVRFSVYFGKISRYQDVYEEIINQIWNYYLNDLEVAHLQRFYAGKTLSFNGVHLQLAGVMLGSETAVINWEDVKLKTYENYFVIYKASDPEQHKIIEFEAWECEILLGILETLVQKHN</sequence>
<comment type="caution">
    <text evidence="1">The sequence shown here is derived from an EMBL/GenBank/DDBJ whole genome shotgun (WGS) entry which is preliminary data.</text>
</comment>
<proteinExistence type="predicted"/>
<evidence type="ECO:0000313" key="1">
    <source>
        <dbReference type="EMBL" id="RIJ36815.1"/>
    </source>
</evidence>
<dbReference type="Proteomes" id="UP000266005">
    <property type="component" value="Unassembled WGS sequence"/>
</dbReference>
<dbReference type="EMBL" id="QWGE01000004">
    <property type="protein sequence ID" value="RIJ36815.1"/>
    <property type="molecule type" value="Genomic_DNA"/>
</dbReference>
<dbReference type="RefSeq" id="WP_119432752.1">
    <property type="nucleotide sequence ID" value="NZ_QWGE01000004.1"/>
</dbReference>
<name>A0A399S5H0_9BACT</name>
<gene>
    <name evidence="1" type="ORF">D1627_13355</name>
</gene>